<dbReference type="EMBL" id="FQXK01000003">
    <property type="protein sequence ID" value="SHH08124.1"/>
    <property type="molecule type" value="Genomic_DNA"/>
</dbReference>
<dbReference type="InterPro" id="IPR007842">
    <property type="entry name" value="HEPN_dom"/>
</dbReference>
<organism evidence="2 3">
    <name type="scientific">Butyrivibrio fibrisolvens DSM 3071</name>
    <dbReference type="NCBI Taxonomy" id="1121131"/>
    <lineage>
        <taxon>Bacteria</taxon>
        <taxon>Bacillati</taxon>
        <taxon>Bacillota</taxon>
        <taxon>Clostridia</taxon>
        <taxon>Lachnospirales</taxon>
        <taxon>Lachnospiraceae</taxon>
        <taxon>Butyrivibrio</taxon>
    </lineage>
</organism>
<evidence type="ECO:0000313" key="2">
    <source>
        <dbReference type="EMBL" id="SHH08124.1"/>
    </source>
</evidence>
<dbReference type="RefSeq" id="WP_073384742.1">
    <property type="nucleotide sequence ID" value="NZ_FQXK01000003.1"/>
</dbReference>
<dbReference type="AlphaFoldDB" id="A0A1M5Q229"/>
<protein>
    <submittedName>
        <fullName evidence="2">HEPN domain-containing protein</fullName>
    </submittedName>
</protein>
<dbReference type="GeneID" id="89509084"/>
<proteinExistence type="predicted"/>
<reference evidence="3" key="1">
    <citation type="submission" date="2016-11" db="EMBL/GenBank/DDBJ databases">
        <authorList>
            <person name="Varghese N."/>
            <person name="Submissions S."/>
        </authorList>
    </citation>
    <scope>NUCLEOTIDE SEQUENCE [LARGE SCALE GENOMIC DNA]</scope>
    <source>
        <strain evidence="3">DSM 3071</strain>
    </source>
</reference>
<feature type="domain" description="HEPN" evidence="1">
    <location>
        <begin position="56"/>
        <end position="100"/>
    </location>
</feature>
<dbReference type="Proteomes" id="UP000184278">
    <property type="component" value="Unassembled WGS sequence"/>
</dbReference>
<dbReference type="OrthoDB" id="2082028at2"/>
<sequence>MGKTAVEFFTGANVFLDASKTLNVVGQAGLSQMKDANSGLEILGRMYIPGIVMQAFAAELYLKALIVYEGKQIKKIHKLDALFGMLDEVEKNIITASMMAEIRNAKGISESEYGETELLDDFTKAANIFEDWRYFFESGTVSADLDFMKALNDVLYVRCKSLI</sequence>
<evidence type="ECO:0000259" key="1">
    <source>
        <dbReference type="Pfam" id="PF05168"/>
    </source>
</evidence>
<gene>
    <name evidence="2" type="ORF">SAMN02745229_00173</name>
</gene>
<name>A0A1M5Q229_BUTFI</name>
<keyword evidence="3" id="KW-1185">Reference proteome</keyword>
<accession>A0A1M5Q229</accession>
<dbReference type="Pfam" id="PF05168">
    <property type="entry name" value="HEPN"/>
    <property type="match status" value="1"/>
</dbReference>
<evidence type="ECO:0000313" key="3">
    <source>
        <dbReference type="Proteomes" id="UP000184278"/>
    </source>
</evidence>
<dbReference type="STRING" id="1121131.SAMN02745229_00173"/>